<dbReference type="Gene3D" id="1.10.10.10">
    <property type="entry name" value="Winged helix-like DNA-binding domain superfamily/Winged helix DNA-binding domain"/>
    <property type="match status" value="1"/>
</dbReference>
<dbReference type="SMART" id="SM00895">
    <property type="entry name" value="FCD"/>
    <property type="match status" value="1"/>
</dbReference>
<dbReference type="GO" id="GO:0003700">
    <property type="term" value="F:DNA-binding transcription factor activity"/>
    <property type="evidence" value="ECO:0007669"/>
    <property type="project" value="InterPro"/>
</dbReference>
<comment type="caution">
    <text evidence="5">The sequence shown here is derived from an EMBL/GenBank/DDBJ whole genome shotgun (WGS) entry which is preliminary data.</text>
</comment>
<evidence type="ECO:0000256" key="2">
    <source>
        <dbReference type="ARBA" id="ARBA00023125"/>
    </source>
</evidence>
<reference evidence="5 6" key="1">
    <citation type="submission" date="2013-11" db="EMBL/GenBank/DDBJ databases">
        <title>Metagenomic analysis of a methanogenic consortium involved in long chain n-alkane degradation.</title>
        <authorList>
            <person name="Davidova I.A."/>
            <person name="Callaghan A.V."/>
            <person name="Wawrik B."/>
            <person name="Pruitt S."/>
            <person name="Marks C."/>
            <person name="Duncan K.E."/>
            <person name="Suflita J.M."/>
        </authorList>
    </citation>
    <scope>NUCLEOTIDE SEQUENCE [LARGE SCALE GENOMIC DNA]</scope>
    <source>
        <strain evidence="5 6">SPR</strain>
    </source>
</reference>
<dbReference type="RefSeq" id="WP_044352661.1">
    <property type="nucleotide sequence ID" value="NZ_AZAC01000078.1"/>
</dbReference>
<dbReference type="SUPFAM" id="SSF48008">
    <property type="entry name" value="GntR ligand-binding domain-like"/>
    <property type="match status" value="1"/>
</dbReference>
<evidence type="ECO:0000259" key="4">
    <source>
        <dbReference type="PROSITE" id="PS50949"/>
    </source>
</evidence>
<dbReference type="PANTHER" id="PTHR43537">
    <property type="entry name" value="TRANSCRIPTIONAL REGULATOR, GNTR FAMILY"/>
    <property type="match status" value="1"/>
</dbReference>
<dbReference type="SUPFAM" id="SSF46785">
    <property type="entry name" value="Winged helix' DNA-binding domain"/>
    <property type="match status" value="1"/>
</dbReference>
<dbReference type="InterPro" id="IPR036390">
    <property type="entry name" value="WH_DNA-bd_sf"/>
</dbReference>
<dbReference type="STRING" id="1429043.X474_26880"/>
<accession>A0A0D2IY93</accession>
<dbReference type="PANTHER" id="PTHR43537:SF5">
    <property type="entry name" value="UXU OPERON TRANSCRIPTIONAL REGULATOR"/>
    <property type="match status" value="1"/>
</dbReference>
<name>A0A0D2IY93_9BACT</name>
<keyword evidence="6" id="KW-1185">Reference proteome</keyword>
<dbReference type="SMART" id="SM00345">
    <property type="entry name" value="HTH_GNTR"/>
    <property type="match status" value="1"/>
</dbReference>
<dbReference type="Pfam" id="PF00392">
    <property type="entry name" value="GntR"/>
    <property type="match status" value="1"/>
</dbReference>
<dbReference type="InParanoid" id="A0A0D2IY93"/>
<sequence length="243" mass="27170">MTIQKSSTADKVFEELHGWIVSGRFKPGDVLPSQDALAKQLGVSRNTLREAIFRLSALGLLQAKQGVGTQVQPSSPSNYIGSLSDHFLLDSVTIGEFMEARLFAERTILKLAVERATKEQITSLEQIIEQQKTDLECDDGLNFNKHDLDFHMKLGEACGNSVLLKFLQTIWDLLHQFMSKSFLVPGQIQMAFDRHSAIVVAIKKRDLNAALFELESHIQEASKLTNEYLSLDLVQGRAKQKGL</sequence>
<keyword evidence="2" id="KW-0238">DNA-binding</keyword>
<gene>
    <name evidence="5" type="ORF">X474_26880</name>
</gene>
<protein>
    <recommendedName>
        <fullName evidence="4">HTH gntR-type domain-containing protein</fullName>
    </recommendedName>
</protein>
<dbReference type="CDD" id="cd07377">
    <property type="entry name" value="WHTH_GntR"/>
    <property type="match status" value="1"/>
</dbReference>
<dbReference type="PRINTS" id="PR00035">
    <property type="entry name" value="HTHGNTR"/>
</dbReference>
<dbReference type="Pfam" id="PF07729">
    <property type="entry name" value="FCD"/>
    <property type="match status" value="1"/>
</dbReference>
<dbReference type="OrthoDB" id="9794015at2"/>
<dbReference type="Gene3D" id="1.20.120.530">
    <property type="entry name" value="GntR ligand-binding domain-like"/>
    <property type="match status" value="1"/>
</dbReference>
<keyword evidence="1" id="KW-0805">Transcription regulation</keyword>
<keyword evidence="3" id="KW-0804">Transcription</keyword>
<dbReference type="InterPro" id="IPR000524">
    <property type="entry name" value="Tscrpt_reg_HTH_GntR"/>
</dbReference>
<dbReference type="AlphaFoldDB" id="A0A0D2IY93"/>
<dbReference type="Proteomes" id="UP000032233">
    <property type="component" value="Unassembled WGS sequence"/>
</dbReference>
<evidence type="ECO:0000313" key="6">
    <source>
        <dbReference type="Proteomes" id="UP000032233"/>
    </source>
</evidence>
<evidence type="ECO:0000256" key="3">
    <source>
        <dbReference type="ARBA" id="ARBA00023163"/>
    </source>
</evidence>
<dbReference type="FunCoup" id="A0A0D2IY93">
    <property type="interactions" value="122"/>
</dbReference>
<dbReference type="InterPro" id="IPR011711">
    <property type="entry name" value="GntR_C"/>
</dbReference>
<evidence type="ECO:0000313" key="5">
    <source>
        <dbReference type="EMBL" id="KIX10989.1"/>
    </source>
</evidence>
<proteinExistence type="predicted"/>
<organism evidence="5 6">
    <name type="scientific">Dethiosulfatarculus sandiegensis</name>
    <dbReference type="NCBI Taxonomy" id="1429043"/>
    <lineage>
        <taxon>Bacteria</taxon>
        <taxon>Pseudomonadati</taxon>
        <taxon>Thermodesulfobacteriota</taxon>
        <taxon>Desulfarculia</taxon>
        <taxon>Desulfarculales</taxon>
        <taxon>Desulfarculaceae</taxon>
        <taxon>Dethiosulfatarculus</taxon>
    </lineage>
</organism>
<dbReference type="EMBL" id="AZAC01000078">
    <property type="protein sequence ID" value="KIX10989.1"/>
    <property type="molecule type" value="Genomic_DNA"/>
</dbReference>
<dbReference type="PROSITE" id="PS50949">
    <property type="entry name" value="HTH_GNTR"/>
    <property type="match status" value="1"/>
</dbReference>
<dbReference type="InterPro" id="IPR036388">
    <property type="entry name" value="WH-like_DNA-bd_sf"/>
</dbReference>
<evidence type="ECO:0000256" key="1">
    <source>
        <dbReference type="ARBA" id="ARBA00023015"/>
    </source>
</evidence>
<dbReference type="InterPro" id="IPR008920">
    <property type="entry name" value="TF_FadR/GntR_C"/>
</dbReference>
<feature type="domain" description="HTH gntR-type" evidence="4">
    <location>
        <begin position="6"/>
        <end position="74"/>
    </location>
</feature>
<dbReference type="GO" id="GO:0003677">
    <property type="term" value="F:DNA binding"/>
    <property type="evidence" value="ECO:0007669"/>
    <property type="project" value="UniProtKB-KW"/>
</dbReference>